<dbReference type="AlphaFoldDB" id="A0A7J0GMQ5"/>
<evidence type="ECO:0000259" key="3">
    <source>
        <dbReference type="PROSITE" id="PS50893"/>
    </source>
</evidence>
<dbReference type="GO" id="GO:0005319">
    <property type="term" value="F:lipid transporter activity"/>
    <property type="evidence" value="ECO:0007669"/>
    <property type="project" value="TreeGrafter"/>
</dbReference>
<evidence type="ECO:0000256" key="1">
    <source>
        <dbReference type="ARBA" id="ARBA00008526"/>
    </source>
</evidence>
<keyword evidence="2" id="KW-0472">Membrane</keyword>
<feature type="domain" description="ABC transporter" evidence="3">
    <location>
        <begin position="355"/>
        <end position="603"/>
    </location>
</feature>
<keyword evidence="5" id="KW-1185">Reference proteome</keyword>
<dbReference type="GO" id="GO:0016887">
    <property type="term" value="F:ATP hydrolysis activity"/>
    <property type="evidence" value="ECO:0007669"/>
    <property type="project" value="InterPro"/>
</dbReference>
<evidence type="ECO:0000313" key="5">
    <source>
        <dbReference type="Proteomes" id="UP000585474"/>
    </source>
</evidence>
<name>A0A7J0GMQ5_9ERIC</name>
<dbReference type="PROSITE" id="PS50893">
    <property type="entry name" value="ABC_TRANSPORTER_2"/>
    <property type="match status" value="1"/>
</dbReference>
<dbReference type="PANTHER" id="PTHR19229">
    <property type="entry name" value="ATP-BINDING CASSETTE TRANSPORTER SUBFAMILY A ABCA"/>
    <property type="match status" value="1"/>
</dbReference>
<comment type="similarity">
    <text evidence="1">Belongs to the ABC transporter superfamily. ABCA family. CPR flippase (TC 3.A.1.211) subfamily.</text>
</comment>
<gene>
    <name evidence="4" type="ORF">Acr_23g0004700</name>
</gene>
<dbReference type="InterPro" id="IPR017871">
    <property type="entry name" value="ABC_transporter-like_CS"/>
</dbReference>
<feature type="transmembrane region" description="Helical" evidence="2">
    <location>
        <begin position="32"/>
        <end position="49"/>
    </location>
</feature>
<reference evidence="4 5" key="1">
    <citation type="submission" date="2019-07" db="EMBL/GenBank/DDBJ databases">
        <title>De Novo Assembly of kiwifruit Actinidia rufa.</title>
        <authorList>
            <person name="Sugita-Konishi S."/>
            <person name="Sato K."/>
            <person name="Mori E."/>
            <person name="Abe Y."/>
            <person name="Kisaki G."/>
            <person name="Hamano K."/>
            <person name="Suezawa K."/>
            <person name="Otani M."/>
            <person name="Fukuda T."/>
            <person name="Manabe T."/>
            <person name="Gomi K."/>
            <person name="Tabuchi M."/>
            <person name="Akimitsu K."/>
            <person name="Kataoka I."/>
        </authorList>
    </citation>
    <scope>NUCLEOTIDE SEQUENCE [LARGE SCALE GENOMIC DNA]</scope>
    <source>
        <strain evidence="5">cv. Fuchu</strain>
    </source>
</reference>
<dbReference type="InterPro" id="IPR003439">
    <property type="entry name" value="ABC_transporter-like_ATP-bd"/>
</dbReference>
<dbReference type="PANTHER" id="PTHR19229:SF205">
    <property type="entry name" value="ABC TRANSPORTER A FAMILY MEMBER 1-RELATED"/>
    <property type="match status" value="1"/>
</dbReference>
<dbReference type="Gene3D" id="3.40.50.300">
    <property type="entry name" value="P-loop containing nucleotide triphosphate hydrolases"/>
    <property type="match status" value="1"/>
</dbReference>
<keyword evidence="2" id="KW-1133">Transmembrane helix</keyword>
<proteinExistence type="inferred from homology"/>
<evidence type="ECO:0000313" key="4">
    <source>
        <dbReference type="EMBL" id="GFZ12085.1"/>
    </source>
</evidence>
<feature type="transmembrane region" description="Helical" evidence="2">
    <location>
        <begin position="327"/>
        <end position="349"/>
    </location>
</feature>
<sequence length="804" mass="89398">MALRRGIPLLIQQFRALFTKNLILSWRSKRSMFLQLFSSLFFIFLIFCIQKAMEARFASTTSFENVFDPKAVMSPPIPPCEDKFYIKLPCYDFVWSGSDNPRLGSIVDRIRENNPGRPIPLNKVQAFRTKSEVDQWLFSNPMSCPGALHFVERNATVITYGIQTNSTPVEMRGNYEDPTFKYQIPLQIAAEREIARSLIGDPNFSWVVNLKEFAHPALEIFSALGTIGPTFFLAIAMFGFVFQISSLITEKELKLRQLITQFGFPYTTNFSDTFRIIWSLFPPNLLAQGLTLLSDATATPEDPGISWSRRGKCAPNDEECVITINEIFIWLLSTFLVWFVLAIYFDNIIPNSSGVRKSVIYFLNPGYWTGKGGNKVSEGGICSCISSVPRPENNTPDDEDVLQEENTVKQQAREGIIDTNIAAQIHGLVKTYPGTTTIGCCKCKKTSHYHALKFDILWDALSGQEHLHLFASIKGLPPASIKSVTEKSLAEVRLTEAARTRAGSCSGGMKRRLSVAIALIGDPKLVILDEPTTGMDPITRRHVWDIIEDAKKGRAIILTTHSMEEADILSDRIGIMAKGRLRCIGTSIRLKSKFGTGFIANVSFSGGANGNPVRREDVTTMDHEPVKQFFKNRLDVVPKEENKSFLTYVIPHDREKLLTNFFGELQDREREFGISDIQLGLTTLEEVFLNIAKQAELESAAAEGSLATLTLTSGPSVQIPVGARFIGIPRTESAENPRGVMVEVYWEQDDSGALCISGHSPETPIPAHVQLRASLTATSQRNVRSRAGGVHGIVIDPNQIGTAN</sequence>
<dbReference type="OrthoDB" id="10255969at2759"/>
<feature type="transmembrane region" description="Helical" evidence="2">
    <location>
        <begin position="220"/>
        <end position="244"/>
    </location>
</feature>
<dbReference type="Pfam" id="PF13304">
    <property type="entry name" value="AAA_21"/>
    <property type="match status" value="1"/>
</dbReference>
<keyword evidence="2" id="KW-0812">Transmembrane</keyword>
<evidence type="ECO:0000256" key="2">
    <source>
        <dbReference type="SAM" id="Phobius"/>
    </source>
</evidence>
<comment type="caution">
    <text evidence="4">The sequence shown here is derived from an EMBL/GenBank/DDBJ whole genome shotgun (WGS) entry which is preliminary data.</text>
</comment>
<dbReference type="Pfam" id="PF25158">
    <property type="entry name" value="ABCA11_C"/>
    <property type="match status" value="1"/>
</dbReference>
<dbReference type="InterPro" id="IPR027417">
    <property type="entry name" value="P-loop_NTPase"/>
</dbReference>
<dbReference type="PROSITE" id="PS00211">
    <property type="entry name" value="ABC_TRANSPORTER_1"/>
    <property type="match status" value="1"/>
</dbReference>
<dbReference type="SUPFAM" id="SSF52540">
    <property type="entry name" value="P-loop containing nucleoside triphosphate hydrolases"/>
    <property type="match status" value="1"/>
</dbReference>
<dbReference type="GO" id="GO:0140359">
    <property type="term" value="F:ABC-type transporter activity"/>
    <property type="evidence" value="ECO:0007669"/>
    <property type="project" value="InterPro"/>
</dbReference>
<keyword evidence="4" id="KW-0067">ATP-binding</keyword>
<dbReference type="InterPro" id="IPR056788">
    <property type="entry name" value="ABCA2/9/11_C"/>
</dbReference>
<dbReference type="GO" id="GO:0005524">
    <property type="term" value="F:ATP binding"/>
    <property type="evidence" value="ECO:0007669"/>
    <property type="project" value="UniProtKB-KW"/>
</dbReference>
<dbReference type="InterPro" id="IPR026082">
    <property type="entry name" value="ABCA"/>
</dbReference>
<keyword evidence="4" id="KW-0547">Nucleotide-binding</keyword>
<organism evidence="4 5">
    <name type="scientific">Actinidia rufa</name>
    <dbReference type="NCBI Taxonomy" id="165716"/>
    <lineage>
        <taxon>Eukaryota</taxon>
        <taxon>Viridiplantae</taxon>
        <taxon>Streptophyta</taxon>
        <taxon>Embryophyta</taxon>
        <taxon>Tracheophyta</taxon>
        <taxon>Spermatophyta</taxon>
        <taxon>Magnoliopsida</taxon>
        <taxon>eudicotyledons</taxon>
        <taxon>Gunneridae</taxon>
        <taxon>Pentapetalae</taxon>
        <taxon>asterids</taxon>
        <taxon>Ericales</taxon>
        <taxon>Actinidiaceae</taxon>
        <taxon>Actinidia</taxon>
    </lineage>
</organism>
<dbReference type="InterPro" id="IPR003959">
    <property type="entry name" value="ATPase_AAA_core"/>
</dbReference>
<protein>
    <submittedName>
        <fullName evidence="4">ATP-binding cassette A2</fullName>
    </submittedName>
</protein>
<accession>A0A7J0GMQ5</accession>
<dbReference type="CDD" id="cd03263">
    <property type="entry name" value="ABC_subfamily_A"/>
    <property type="match status" value="1"/>
</dbReference>
<dbReference type="Proteomes" id="UP000585474">
    <property type="component" value="Unassembled WGS sequence"/>
</dbReference>
<dbReference type="EMBL" id="BJWL01000023">
    <property type="protein sequence ID" value="GFZ12085.1"/>
    <property type="molecule type" value="Genomic_DNA"/>
</dbReference>
<dbReference type="GO" id="GO:0016020">
    <property type="term" value="C:membrane"/>
    <property type="evidence" value="ECO:0007669"/>
    <property type="project" value="InterPro"/>
</dbReference>